<dbReference type="PATRIC" id="fig|316.110.peg.3278"/>
<feature type="compositionally biased region" description="Basic and acidic residues" evidence="1">
    <location>
        <begin position="22"/>
        <end position="34"/>
    </location>
</feature>
<accession>A0A0D7EA77</accession>
<comment type="caution">
    <text evidence="2">The sequence shown here is derived from an EMBL/GenBank/DDBJ whole genome shotgun (WGS) entry which is preliminary data.</text>
</comment>
<organism evidence="2 3">
    <name type="scientific">Stutzerimonas stutzeri</name>
    <name type="common">Pseudomonas stutzeri</name>
    <dbReference type="NCBI Taxonomy" id="316"/>
    <lineage>
        <taxon>Bacteria</taxon>
        <taxon>Pseudomonadati</taxon>
        <taxon>Pseudomonadota</taxon>
        <taxon>Gammaproteobacteria</taxon>
        <taxon>Pseudomonadales</taxon>
        <taxon>Pseudomonadaceae</taxon>
        <taxon>Stutzerimonas</taxon>
    </lineage>
</organism>
<dbReference type="EMBL" id="JXXD01000034">
    <property type="protein sequence ID" value="KIZ37536.1"/>
    <property type="molecule type" value="Genomic_DNA"/>
</dbReference>
<name>A0A0D7EA77_STUST</name>
<evidence type="ECO:0000313" key="2">
    <source>
        <dbReference type="EMBL" id="KIZ37536.1"/>
    </source>
</evidence>
<evidence type="ECO:0000256" key="1">
    <source>
        <dbReference type="SAM" id="MobiDB-lite"/>
    </source>
</evidence>
<proteinExistence type="predicted"/>
<reference evidence="2 3" key="1">
    <citation type="submission" date="2014-11" db="EMBL/GenBank/DDBJ databases">
        <title>Genomics and ecophysiology of heterotrophic nitrogen fixing bacteria isolated from estuarine surface water.</title>
        <authorList>
            <person name="Bentzon-Tilia M."/>
            <person name="Severin I."/>
            <person name="Hansen L.H."/>
            <person name="Riemann L."/>
        </authorList>
    </citation>
    <scope>NUCLEOTIDE SEQUENCE [LARGE SCALE GENOMIC DNA]</scope>
    <source>
        <strain evidence="2 3">BAL361</strain>
    </source>
</reference>
<sequence>HFQHSWIRQPRLGQLISLLFREERQPQTGHEKNARKYSSKPTQKGSRTLASENSCRSTRTERSTSICTLALLQQYQRNNT</sequence>
<dbReference type="AlphaFoldDB" id="A0A0D7EA77"/>
<feature type="compositionally biased region" description="Polar residues" evidence="1">
    <location>
        <begin position="39"/>
        <end position="55"/>
    </location>
</feature>
<protein>
    <submittedName>
        <fullName evidence="2">Uncharacterized protein</fullName>
    </submittedName>
</protein>
<feature type="region of interest" description="Disordered" evidence="1">
    <location>
        <begin position="22"/>
        <end position="63"/>
    </location>
</feature>
<feature type="non-terminal residue" evidence="2">
    <location>
        <position position="1"/>
    </location>
</feature>
<evidence type="ECO:0000313" key="3">
    <source>
        <dbReference type="Proteomes" id="UP000032439"/>
    </source>
</evidence>
<dbReference type="Proteomes" id="UP000032439">
    <property type="component" value="Unassembled WGS sequence"/>
</dbReference>
<gene>
    <name evidence="2" type="ORF">LO50_05150</name>
</gene>